<feature type="region of interest" description="Disordered" evidence="1">
    <location>
        <begin position="54"/>
        <end position="73"/>
    </location>
</feature>
<proteinExistence type="predicted"/>
<evidence type="ECO:0000313" key="3">
    <source>
        <dbReference type="Proteomes" id="UP000244005"/>
    </source>
</evidence>
<feature type="compositionally biased region" description="Basic and acidic residues" evidence="1">
    <location>
        <begin position="140"/>
        <end position="151"/>
    </location>
</feature>
<evidence type="ECO:0000256" key="1">
    <source>
        <dbReference type="SAM" id="MobiDB-lite"/>
    </source>
</evidence>
<dbReference type="Gramene" id="Mp7g15470.1">
    <property type="protein sequence ID" value="Mp7g15470.1.cds1"/>
    <property type="gene ID" value="Mp7g15470"/>
</dbReference>
<keyword evidence="3" id="KW-1185">Reference proteome</keyword>
<sequence length="179" mass="19793">MPRFLHYPSSHRKPSGRPSRSILLLLLPPDLTPLTELPPVPHPSTKPQCLTVHADRASPRAHSAPRPAPPLPSLHYRIDLATPFAPSRISARENPSTPPDGLLAHTDFENSVPPRRSTRNRNESTTIQNSSQSIRSPNCPEKHETKARLLDPESQGPFQVAILGNSPRTMELAFRSLTP</sequence>
<name>A0A2R6XM60_MARPO</name>
<protein>
    <submittedName>
        <fullName evidence="2">Uncharacterized protein</fullName>
    </submittedName>
</protein>
<feature type="compositionally biased region" description="Polar residues" evidence="1">
    <location>
        <begin position="127"/>
        <end position="136"/>
    </location>
</feature>
<reference evidence="3" key="1">
    <citation type="journal article" date="2017" name="Cell">
        <title>Insights into land plant evolution garnered from the Marchantia polymorpha genome.</title>
        <authorList>
            <person name="Bowman J.L."/>
            <person name="Kohchi T."/>
            <person name="Yamato K.T."/>
            <person name="Jenkins J."/>
            <person name="Shu S."/>
            <person name="Ishizaki K."/>
            <person name="Yamaoka S."/>
            <person name="Nishihama R."/>
            <person name="Nakamura Y."/>
            <person name="Berger F."/>
            <person name="Adam C."/>
            <person name="Aki S.S."/>
            <person name="Althoff F."/>
            <person name="Araki T."/>
            <person name="Arteaga-Vazquez M.A."/>
            <person name="Balasubrmanian S."/>
            <person name="Barry K."/>
            <person name="Bauer D."/>
            <person name="Boehm C.R."/>
            <person name="Briginshaw L."/>
            <person name="Caballero-Perez J."/>
            <person name="Catarino B."/>
            <person name="Chen F."/>
            <person name="Chiyoda S."/>
            <person name="Chovatia M."/>
            <person name="Davies K.M."/>
            <person name="Delmans M."/>
            <person name="Demura T."/>
            <person name="Dierschke T."/>
            <person name="Dolan L."/>
            <person name="Dorantes-Acosta A.E."/>
            <person name="Eklund D.M."/>
            <person name="Florent S.N."/>
            <person name="Flores-Sandoval E."/>
            <person name="Fujiyama A."/>
            <person name="Fukuzawa H."/>
            <person name="Galik B."/>
            <person name="Grimanelli D."/>
            <person name="Grimwood J."/>
            <person name="Grossniklaus U."/>
            <person name="Hamada T."/>
            <person name="Haseloff J."/>
            <person name="Hetherington A.J."/>
            <person name="Higo A."/>
            <person name="Hirakawa Y."/>
            <person name="Hundley H.N."/>
            <person name="Ikeda Y."/>
            <person name="Inoue K."/>
            <person name="Inoue S.I."/>
            <person name="Ishida S."/>
            <person name="Jia Q."/>
            <person name="Kakita M."/>
            <person name="Kanazawa T."/>
            <person name="Kawai Y."/>
            <person name="Kawashima T."/>
            <person name="Kennedy M."/>
            <person name="Kinose K."/>
            <person name="Kinoshita T."/>
            <person name="Kohara Y."/>
            <person name="Koide E."/>
            <person name="Komatsu K."/>
            <person name="Kopischke S."/>
            <person name="Kubo M."/>
            <person name="Kyozuka J."/>
            <person name="Lagercrantz U."/>
            <person name="Lin S.S."/>
            <person name="Lindquist E."/>
            <person name="Lipzen A.M."/>
            <person name="Lu C.W."/>
            <person name="De Luna E."/>
            <person name="Martienssen R.A."/>
            <person name="Minamino N."/>
            <person name="Mizutani M."/>
            <person name="Mizutani M."/>
            <person name="Mochizuki N."/>
            <person name="Monte I."/>
            <person name="Mosher R."/>
            <person name="Nagasaki H."/>
            <person name="Nakagami H."/>
            <person name="Naramoto S."/>
            <person name="Nishitani K."/>
            <person name="Ohtani M."/>
            <person name="Okamoto T."/>
            <person name="Okumura M."/>
            <person name="Phillips J."/>
            <person name="Pollak B."/>
            <person name="Reinders A."/>
            <person name="Rovekamp M."/>
            <person name="Sano R."/>
            <person name="Sawa S."/>
            <person name="Schmid M.W."/>
            <person name="Shirakawa M."/>
            <person name="Solano R."/>
            <person name="Spunde A."/>
            <person name="Suetsugu N."/>
            <person name="Sugano S."/>
            <person name="Sugiyama A."/>
            <person name="Sun R."/>
            <person name="Suzuki Y."/>
            <person name="Takenaka M."/>
            <person name="Takezawa D."/>
            <person name="Tomogane H."/>
            <person name="Tsuzuki M."/>
            <person name="Ueda T."/>
            <person name="Umeda M."/>
            <person name="Ward J.M."/>
            <person name="Watanabe Y."/>
            <person name="Yazaki K."/>
            <person name="Yokoyama R."/>
            <person name="Yoshitake Y."/>
            <person name="Yotsui I."/>
            <person name="Zachgo S."/>
            <person name="Schmutz J."/>
        </authorList>
    </citation>
    <scope>NUCLEOTIDE SEQUENCE [LARGE SCALE GENOMIC DNA]</scope>
    <source>
        <strain evidence="3">Tak-1</strain>
    </source>
</reference>
<dbReference type="Proteomes" id="UP000244005">
    <property type="component" value="Unassembled WGS sequence"/>
</dbReference>
<gene>
    <name evidence="2" type="ORF">MARPO_0009s0231</name>
</gene>
<accession>A0A2R6XM60</accession>
<dbReference type="AlphaFoldDB" id="A0A2R6XM60"/>
<organism evidence="2 3">
    <name type="scientific">Marchantia polymorpha</name>
    <name type="common">Common liverwort</name>
    <name type="synonym">Marchantia aquatica</name>
    <dbReference type="NCBI Taxonomy" id="3197"/>
    <lineage>
        <taxon>Eukaryota</taxon>
        <taxon>Viridiplantae</taxon>
        <taxon>Streptophyta</taxon>
        <taxon>Embryophyta</taxon>
        <taxon>Marchantiophyta</taxon>
        <taxon>Marchantiopsida</taxon>
        <taxon>Marchantiidae</taxon>
        <taxon>Marchantiales</taxon>
        <taxon>Marchantiaceae</taxon>
        <taxon>Marchantia</taxon>
    </lineage>
</organism>
<evidence type="ECO:0000313" key="2">
    <source>
        <dbReference type="EMBL" id="PTQ47179.1"/>
    </source>
</evidence>
<feature type="region of interest" description="Disordered" evidence="1">
    <location>
        <begin position="86"/>
        <end position="153"/>
    </location>
</feature>
<dbReference type="EMBL" id="KZ772681">
    <property type="protein sequence ID" value="PTQ47179.1"/>
    <property type="molecule type" value="Genomic_DNA"/>
</dbReference>